<gene>
    <name evidence="2" type="ORF">DARMORV10_C06P48220.1</name>
</gene>
<dbReference type="EMBL" id="HG994370">
    <property type="protein sequence ID" value="CAF2064729.1"/>
    <property type="molecule type" value="Genomic_DNA"/>
</dbReference>
<dbReference type="AlphaFoldDB" id="A0A816QVJ0"/>
<dbReference type="Proteomes" id="UP001295469">
    <property type="component" value="Chromosome C06"/>
</dbReference>
<keyword evidence="1" id="KW-1133">Transmembrane helix</keyword>
<accession>A0A816QVJ0</accession>
<keyword evidence="1" id="KW-0812">Transmembrane</keyword>
<keyword evidence="1" id="KW-0472">Membrane</keyword>
<evidence type="ECO:0000313" key="2">
    <source>
        <dbReference type="EMBL" id="CAF2064729.1"/>
    </source>
</evidence>
<protein>
    <submittedName>
        <fullName evidence="2">(rape) hypothetical protein</fullName>
    </submittedName>
</protein>
<organism evidence="2">
    <name type="scientific">Brassica napus</name>
    <name type="common">Rape</name>
    <dbReference type="NCBI Taxonomy" id="3708"/>
    <lineage>
        <taxon>Eukaryota</taxon>
        <taxon>Viridiplantae</taxon>
        <taxon>Streptophyta</taxon>
        <taxon>Embryophyta</taxon>
        <taxon>Tracheophyta</taxon>
        <taxon>Spermatophyta</taxon>
        <taxon>Magnoliopsida</taxon>
        <taxon>eudicotyledons</taxon>
        <taxon>Gunneridae</taxon>
        <taxon>Pentapetalae</taxon>
        <taxon>rosids</taxon>
        <taxon>malvids</taxon>
        <taxon>Brassicales</taxon>
        <taxon>Brassicaceae</taxon>
        <taxon>Brassiceae</taxon>
        <taxon>Brassica</taxon>
    </lineage>
</organism>
<reference evidence="2" key="1">
    <citation type="submission" date="2021-01" db="EMBL/GenBank/DDBJ databases">
        <authorList>
            <consortium name="Genoscope - CEA"/>
            <person name="William W."/>
        </authorList>
    </citation>
    <scope>NUCLEOTIDE SEQUENCE</scope>
</reference>
<evidence type="ECO:0000256" key="1">
    <source>
        <dbReference type="SAM" id="Phobius"/>
    </source>
</evidence>
<feature type="transmembrane region" description="Helical" evidence="1">
    <location>
        <begin position="6"/>
        <end position="25"/>
    </location>
</feature>
<name>A0A816QVJ0_BRANA</name>
<sequence>MQAVCSHINVCKFYVLFLSDFFVLINKKTMFSDAGSFTVSRRHRALSMFVSLSFLFLFVSVFLHRLIEIVGLWASSAVEGFVRRLRCRIKALCFLILICNPFPPSTAMLGPDLVLTSCVCWVPCSTLRPDLTARRLLLSSLCWKMTSLPSEKTILELLCIERDISSINSSCFRSVYGDLCLWGSTIYPVAGSENSTSGILVLLLRLFHSSSYASRTLCEVPELCRFAPRKYFNSNNPGLCSLISSSTDSDVNWFSCAFAIALCRQYGNIGSGRLWRTLAFTLQSNLIKLLPLFAGAVVKTYQTPPCGQERPLPRSSFVEEKVGQLFVSSMRGSLCPDPIPKKNNSQDVLKCVTYQSTMPFGLREFHEHYPKAINITLSFRNPVLKPGVPCTIVVSCSLSIGIISLEAPKSATFAVKFSSRRILAVLTSR</sequence>
<proteinExistence type="predicted"/>
<feature type="transmembrane region" description="Helical" evidence="1">
    <location>
        <begin position="46"/>
        <end position="67"/>
    </location>
</feature>